<proteinExistence type="predicted"/>
<keyword evidence="3" id="KW-1185">Reference proteome</keyword>
<organism evidence="2">
    <name type="scientific">Thiothrix subterranea</name>
    <dbReference type="NCBI Taxonomy" id="2735563"/>
    <lineage>
        <taxon>Bacteria</taxon>
        <taxon>Pseudomonadati</taxon>
        <taxon>Pseudomonadota</taxon>
        <taxon>Gammaproteobacteria</taxon>
        <taxon>Thiotrichales</taxon>
        <taxon>Thiotrichaceae</taxon>
        <taxon>Thiothrix</taxon>
    </lineage>
</organism>
<dbReference type="EMBL" id="JAVFKN010000031">
    <property type="protein sequence ID" value="MDQ5770483.1"/>
    <property type="molecule type" value="Genomic_DNA"/>
</dbReference>
<dbReference type="EMBL" id="CP133217">
    <property type="protein sequence ID" value="WML86839.1"/>
    <property type="molecule type" value="Genomic_DNA"/>
</dbReference>
<evidence type="ECO:0000313" key="3">
    <source>
        <dbReference type="Proteomes" id="UP001223336"/>
    </source>
</evidence>
<dbReference type="AlphaFoldDB" id="A0AA51MLR3"/>
<gene>
    <name evidence="1" type="ORF">RCC75_18290</name>
    <name evidence="2" type="ORF">RCG00_21475</name>
</gene>
<evidence type="ECO:0000313" key="1">
    <source>
        <dbReference type="EMBL" id="MDQ5770483.1"/>
    </source>
</evidence>
<protein>
    <submittedName>
        <fullName evidence="2">Uncharacterized protein</fullName>
    </submittedName>
</protein>
<name>A0AA51MLR3_9GAMM</name>
<dbReference type="Proteomes" id="UP001229862">
    <property type="component" value="Chromosome"/>
</dbReference>
<reference evidence="2 3" key="1">
    <citation type="submission" date="2023-08" db="EMBL/GenBank/DDBJ databases">
        <title>New molecular markers tilS and rpoB for phylogenetic and monitoring studies of the genus Thiothrix biodiversity.</title>
        <authorList>
            <person name="Ravin N.V."/>
            <person name="Smolyakov D."/>
            <person name="Markov N.D."/>
            <person name="Beletsky A.V."/>
            <person name="Mardanov A.V."/>
            <person name="Rudenko T.S."/>
            <person name="Grabovich M.Y."/>
        </authorList>
    </citation>
    <scope>NUCLEOTIDE SEQUENCE</scope>
    <source>
        <strain evidence="2">DNT52</strain>
        <strain evidence="1 3">H33</strain>
    </source>
</reference>
<dbReference type="RefSeq" id="WP_308136187.1">
    <property type="nucleotide sequence ID" value="NZ_CP133197.1"/>
</dbReference>
<accession>A0AA51MLR3</accession>
<evidence type="ECO:0000313" key="2">
    <source>
        <dbReference type="EMBL" id="WML86839.1"/>
    </source>
</evidence>
<sequence>MNASISMGVSAHNPLQALARLLPTGTPFPITKPPKRHEKAANGLQLVLGSDGNITAYHNANPVAWIVAGYHHSKETGLRCEFVDVAYRRQTRNGINMETADFDTLPEAVSFINAAFGGAV</sequence>
<dbReference type="Proteomes" id="UP001223336">
    <property type="component" value="Unassembled WGS sequence"/>
</dbReference>